<sequence length="50" mass="5693">EYSLSHLPSCYVSVALPLGVNHENRKLFSCGQHGYERSSHVIEKSFMELL</sequence>
<comment type="caution">
    <text evidence="1">The sequence shown here is derived from an EMBL/GenBank/DDBJ whole genome shotgun (WGS) entry which is preliminary data.</text>
</comment>
<keyword evidence="2" id="KW-1185">Reference proteome</keyword>
<proteinExistence type="predicted"/>
<dbReference type="Proteomes" id="UP000789920">
    <property type="component" value="Unassembled WGS sequence"/>
</dbReference>
<accession>A0ACA9SPM1</accession>
<dbReference type="EMBL" id="CAJVQC010141277">
    <property type="protein sequence ID" value="CAG8844145.1"/>
    <property type="molecule type" value="Genomic_DNA"/>
</dbReference>
<evidence type="ECO:0000313" key="1">
    <source>
        <dbReference type="EMBL" id="CAG8844145.1"/>
    </source>
</evidence>
<organism evidence="1 2">
    <name type="scientific">Racocetra persica</name>
    <dbReference type="NCBI Taxonomy" id="160502"/>
    <lineage>
        <taxon>Eukaryota</taxon>
        <taxon>Fungi</taxon>
        <taxon>Fungi incertae sedis</taxon>
        <taxon>Mucoromycota</taxon>
        <taxon>Glomeromycotina</taxon>
        <taxon>Glomeromycetes</taxon>
        <taxon>Diversisporales</taxon>
        <taxon>Gigasporaceae</taxon>
        <taxon>Racocetra</taxon>
    </lineage>
</organism>
<reference evidence="1" key="1">
    <citation type="submission" date="2021-06" db="EMBL/GenBank/DDBJ databases">
        <authorList>
            <person name="Kallberg Y."/>
            <person name="Tangrot J."/>
            <person name="Rosling A."/>
        </authorList>
    </citation>
    <scope>NUCLEOTIDE SEQUENCE</scope>
    <source>
        <strain evidence="1">MA461A</strain>
    </source>
</reference>
<protein>
    <submittedName>
        <fullName evidence="1">29358_t:CDS:1</fullName>
    </submittedName>
</protein>
<feature type="non-terminal residue" evidence="1">
    <location>
        <position position="1"/>
    </location>
</feature>
<name>A0ACA9SPM1_9GLOM</name>
<gene>
    <name evidence="1" type="ORF">RPERSI_LOCUS33085</name>
</gene>
<evidence type="ECO:0000313" key="2">
    <source>
        <dbReference type="Proteomes" id="UP000789920"/>
    </source>
</evidence>